<keyword evidence="2" id="KW-1185">Reference proteome</keyword>
<proteinExistence type="predicted"/>
<reference evidence="1" key="1">
    <citation type="submission" date="2022-11" db="EMBL/GenBank/DDBJ databases">
        <authorList>
            <person name="Kikuchi T."/>
        </authorList>
    </citation>
    <scope>NUCLEOTIDE SEQUENCE</scope>
    <source>
        <strain evidence="1">PS1010</strain>
    </source>
</reference>
<sequence>MLRLSSISSWRNTIARINCIGFSSQFVFKHEMHFLRVSNTNGRRVQIRQCRKVDVLKCVVVVEPTTIFEENHIAKLDENAWAAHNAKSTCPVNDQS</sequence>
<evidence type="ECO:0000313" key="2">
    <source>
        <dbReference type="Proteomes" id="UP001152747"/>
    </source>
</evidence>
<dbReference type="Proteomes" id="UP001152747">
    <property type="component" value="Unassembled WGS sequence"/>
</dbReference>
<evidence type="ECO:0000313" key="1">
    <source>
        <dbReference type="EMBL" id="CAI5452643.1"/>
    </source>
</evidence>
<dbReference type="EMBL" id="CANHGI010000005">
    <property type="protein sequence ID" value="CAI5452643.1"/>
    <property type="molecule type" value="Genomic_DNA"/>
</dbReference>
<accession>A0A9P1IUY5</accession>
<gene>
    <name evidence="1" type="ORF">CAMP_LOCUS15280</name>
</gene>
<name>A0A9P1IUY5_9PELO</name>
<protein>
    <submittedName>
        <fullName evidence="1">Uncharacterized protein</fullName>
    </submittedName>
</protein>
<organism evidence="1 2">
    <name type="scientific">Caenorhabditis angaria</name>
    <dbReference type="NCBI Taxonomy" id="860376"/>
    <lineage>
        <taxon>Eukaryota</taxon>
        <taxon>Metazoa</taxon>
        <taxon>Ecdysozoa</taxon>
        <taxon>Nematoda</taxon>
        <taxon>Chromadorea</taxon>
        <taxon>Rhabditida</taxon>
        <taxon>Rhabditina</taxon>
        <taxon>Rhabditomorpha</taxon>
        <taxon>Rhabditoidea</taxon>
        <taxon>Rhabditidae</taxon>
        <taxon>Peloderinae</taxon>
        <taxon>Caenorhabditis</taxon>
    </lineage>
</organism>
<comment type="caution">
    <text evidence="1">The sequence shown here is derived from an EMBL/GenBank/DDBJ whole genome shotgun (WGS) entry which is preliminary data.</text>
</comment>
<dbReference type="AlphaFoldDB" id="A0A9P1IUY5"/>